<dbReference type="SUPFAM" id="SSF48371">
    <property type="entry name" value="ARM repeat"/>
    <property type="match status" value="1"/>
</dbReference>
<dbReference type="InterPro" id="IPR040144">
    <property type="entry name" value="RAP1GDS1"/>
</dbReference>
<dbReference type="Gene3D" id="1.25.10.10">
    <property type="entry name" value="Leucine-rich Repeat Variant"/>
    <property type="match status" value="2"/>
</dbReference>
<name>A0A0J0XHU2_9TREE</name>
<evidence type="ECO:0000313" key="1">
    <source>
        <dbReference type="EMBL" id="KLT40643.1"/>
    </source>
</evidence>
<dbReference type="OrthoDB" id="26149at2759"/>
<dbReference type="InterPro" id="IPR016024">
    <property type="entry name" value="ARM-type_fold"/>
</dbReference>
<protein>
    <recommendedName>
        <fullName evidence="3">ARM repeat-containing protein</fullName>
    </recommendedName>
</protein>
<keyword evidence="2" id="KW-1185">Reference proteome</keyword>
<dbReference type="Proteomes" id="UP000053611">
    <property type="component" value="Unassembled WGS sequence"/>
</dbReference>
<dbReference type="PANTHER" id="PTHR10957">
    <property type="entry name" value="RAP1 GTPASE-GDP DISSOCIATION STIMULATOR 1"/>
    <property type="match status" value="1"/>
</dbReference>
<reference evidence="1 2" key="1">
    <citation type="submission" date="2015-03" db="EMBL/GenBank/DDBJ databases">
        <title>Genomics and transcriptomics of the oil-accumulating basidiomycete yeast T. oleaginosus allow insights into substrate utilization and the diverse evolutionary trajectories of mating systems in fungi.</title>
        <authorList>
            <consortium name="DOE Joint Genome Institute"/>
            <person name="Kourist R."/>
            <person name="Kracht O."/>
            <person name="Bracharz F."/>
            <person name="Lipzen A."/>
            <person name="Nolan M."/>
            <person name="Ohm R."/>
            <person name="Grigoriev I."/>
            <person name="Sun S."/>
            <person name="Heitman J."/>
            <person name="Bruck T."/>
            <person name="Nowrousian M."/>
        </authorList>
    </citation>
    <scope>NUCLEOTIDE SEQUENCE [LARGE SCALE GENOMIC DNA]</scope>
    <source>
        <strain evidence="1 2">IBC0246</strain>
    </source>
</reference>
<dbReference type="STRING" id="879819.A0A0J0XHU2"/>
<sequence length="611" mass="64289">MPQIQEIHEGGEAQTLRAALSANDGSATGILDGLAVKLRDAKVREGIGASGVADVVAEIAGTTPLDEALLFQAARVAGNLAADCDANRDRLVAAGYPQKISACLKNDLEVKTLQAIAASLLNLVTDGHAAAVAALSDEATLERIIRAANTLYTPGEWDGSLRGTVASWLWNVVQHVVPAEPTYTLTLSLIKAFLPPLRGVMPRAAPRDLEDADDAFATDIAILTHATKVLERFNGKDKLEYTALLGARDAITTLLGFMEEAAIPLWLEEVEEDTTKALGVAKADVSRTLVNALSEGGDVPPWLLERLGSWLERPTRPDLVSVALLAYGNVARGDASATSILEDNPALLPRLTALLDPSTPVIVQHALVGLLRNLAIPQPNKRKLGDAGVLPRLLAMEPWAAERDMLGSVQGGAVGIVKQLVRNETNATQFLSLPLDPLHALITRTNDPAIALEATRVWVNCIRALGQSSSGGWTTLTDGRVLDALTSMLSQGARHPILLNEAVLALALLAGHGGTEGPGDGNREGVRAEIARRLLDAEAAQRAKKEHPNANLEGVSGADVLARTVAGQGARETQGNALALVKLLDSPELTALVRAAVAGAKGELVDGAREL</sequence>
<organism evidence="1 2">
    <name type="scientific">Cutaneotrichosporon oleaginosum</name>
    <dbReference type="NCBI Taxonomy" id="879819"/>
    <lineage>
        <taxon>Eukaryota</taxon>
        <taxon>Fungi</taxon>
        <taxon>Dikarya</taxon>
        <taxon>Basidiomycota</taxon>
        <taxon>Agaricomycotina</taxon>
        <taxon>Tremellomycetes</taxon>
        <taxon>Trichosporonales</taxon>
        <taxon>Trichosporonaceae</taxon>
        <taxon>Cutaneotrichosporon</taxon>
    </lineage>
</organism>
<dbReference type="EMBL" id="KQ087231">
    <property type="protein sequence ID" value="KLT40643.1"/>
    <property type="molecule type" value="Genomic_DNA"/>
</dbReference>
<evidence type="ECO:0000313" key="2">
    <source>
        <dbReference type="Proteomes" id="UP000053611"/>
    </source>
</evidence>
<accession>A0A0J0XHU2</accession>
<dbReference type="GeneID" id="28986116"/>
<evidence type="ECO:0008006" key="3">
    <source>
        <dbReference type="Google" id="ProtNLM"/>
    </source>
</evidence>
<dbReference type="AlphaFoldDB" id="A0A0J0XHU2"/>
<dbReference type="GO" id="GO:0005085">
    <property type="term" value="F:guanyl-nucleotide exchange factor activity"/>
    <property type="evidence" value="ECO:0007669"/>
    <property type="project" value="InterPro"/>
</dbReference>
<dbReference type="RefSeq" id="XP_018277134.1">
    <property type="nucleotide sequence ID" value="XM_018425513.1"/>
</dbReference>
<dbReference type="InterPro" id="IPR011989">
    <property type="entry name" value="ARM-like"/>
</dbReference>
<gene>
    <name evidence="1" type="ORF">CC85DRAFT_303950</name>
</gene>
<proteinExistence type="predicted"/>